<evidence type="ECO:0000313" key="2">
    <source>
        <dbReference type="Proteomes" id="UP001044222"/>
    </source>
</evidence>
<reference evidence="1" key="1">
    <citation type="submission" date="2021-01" db="EMBL/GenBank/DDBJ databases">
        <title>A chromosome-scale assembly of European eel, Anguilla anguilla.</title>
        <authorList>
            <person name="Henkel C."/>
            <person name="Jong-Raadsen S.A."/>
            <person name="Dufour S."/>
            <person name="Weltzien F.-A."/>
            <person name="Palstra A.P."/>
            <person name="Pelster B."/>
            <person name="Spaink H.P."/>
            <person name="Van Den Thillart G.E."/>
            <person name="Jansen H."/>
            <person name="Zahm M."/>
            <person name="Klopp C."/>
            <person name="Cedric C."/>
            <person name="Louis A."/>
            <person name="Berthelot C."/>
            <person name="Parey E."/>
            <person name="Roest Crollius H."/>
            <person name="Montfort J."/>
            <person name="Robinson-Rechavi M."/>
            <person name="Bucao C."/>
            <person name="Bouchez O."/>
            <person name="Gislard M."/>
            <person name="Lluch J."/>
            <person name="Milhes M."/>
            <person name="Lampietro C."/>
            <person name="Lopez Roques C."/>
            <person name="Donnadieu C."/>
            <person name="Braasch I."/>
            <person name="Desvignes T."/>
            <person name="Postlethwait J."/>
            <person name="Bobe J."/>
            <person name="Guiguen Y."/>
            <person name="Dirks R."/>
        </authorList>
    </citation>
    <scope>NUCLEOTIDE SEQUENCE</scope>
    <source>
        <strain evidence="1">Tag_6206</strain>
        <tissue evidence="1">Liver</tissue>
    </source>
</reference>
<organism evidence="1 2">
    <name type="scientific">Anguilla anguilla</name>
    <name type="common">European freshwater eel</name>
    <name type="synonym">Muraena anguilla</name>
    <dbReference type="NCBI Taxonomy" id="7936"/>
    <lineage>
        <taxon>Eukaryota</taxon>
        <taxon>Metazoa</taxon>
        <taxon>Chordata</taxon>
        <taxon>Craniata</taxon>
        <taxon>Vertebrata</taxon>
        <taxon>Euteleostomi</taxon>
        <taxon>Actinopterygii</taxon>
        <taxon>Neopterygii</taxon>
        <taxon>Teleostei</taxon>
        <taxon>Anguilliformes</taxon>
        <taxon>Anguillidae</taxon>
        <taxon>Anguilla</taxon>
    </lineage>
</organism>
<evidence type="ECO:0000313" key="1">
    <source>
        <dbReference type="EMBL" id="KAG5833045.1"/>
    </source>
</evidence>
<sequence length="97" mass="10756">MWGGGHVCTQDVMQNPQHRAHAHDTKESVFTGPDEFQLVGKVFSCRLVTLTARHKGKLPNSMKTEDICTGKAPVSAANANLIYFLPVSQSHFRMMKS</sequence>
<comment type="caution">
    <text evidence="1">The sequence shown here is derived from an EMBL/GenBank/DDBJ whole genome shotgun (WGS) entry which is preliminary data.</text>
</comment>
<proteinExistence type="predicted"/>
<keyword evidence="2" id="KW-1185">Reference proteome</keyword>
<dbReference type="Proteomes" id="UP001044222">
    <property type="component" value="Chromosome 17"/>
</dbReference>
<dbReference type="EMBL" id="JAFIRN010000017">
    <property type="protein sequence ID" value="KAG5833045.1"/>
    <property type="molecule type" value="Genomic_DNA"/>
</dbReference>
<protein>
    <submittedName>
        <fullName evidence="1">Uncharacterized protein</fullName>
    </submittedName>
</protein>
<dbReference type="AlphaFoldDB" id="A0A9D3LL69"/>
<name>A0A9D3LL69_ANGAN</name>
<gene>
    <name evidence="1" type="ORF">ANANG_G00297700</name>
</gene>
<accession>A0A9D3LL69</accession>